<evidence type="ECO:0000313" key="4">
    <source>
        <dbReference type="Proteomes" id="UP001232992"/>
    </source>
</evidence>
<protein>
    <submittedName>
        <fullName evidence="3">MORN motif-containing protein</fullName>
    </submittedName>
</protein>
<feature type="region of interest" description="Disordered" evidence="2">
    <location>
        <begin position="234"/>
        <end position="261"/>
    </location>
</feature>
<evidence type="ECO:0000256" key="1">
    <source>
        <dbReference type="ARBA" id="ARBA00022737"/>
    </source>
</evidence>
<keyword evidence="4" id="KW-1185">Reference proteome</keyword>
<dbReference type="Proteomes" id="UP001232992">
    <property type="component" value="Unassembled WGS sequence"/>
</dbReference>
<dbReference type="PANTHER" id="PTHR23084:SF263">
    <property type="entry name" value="MORN REPEAT-CONTAINING PROTEIN 1"/>
    <property type="match status" value="1"/>
</dbReference>
<dbReference type="SUPFAM" id="SSF82185">
    <property type="entry name" value="Histone H3 K4-specific methyltransferase SET7/9 N-terminal domain"/>
    <property type="match status" value="2"/>
</dbReference>
<name>A0ABT7BY49_9CYAN</name>
<sequence>MPIARHPSCSPMIRFTQTFGLFCLTALSLSSFSIILDSNRAIAQLGGDSIGTPEEELTPICTPSIADGIAKCNYPGGDNYQGELRSGLPHGRGVYVYATGDRYQGMFLNGKPNGQGLLIKVDDSRLEGVFENGVLTTGRAVFPDGKYYEGTFDLVTNVSTNVTSSQPDGRGRFVYPDNSRYEGEFFAGQPFGKGALLRPDGTRCQGQFFNENLDANVQCVFPDGSRYEGEVRGGIPHGKGTLISPSGQRTSGRFREGKFAN</sequence>
<reference evidence="3 4" key="1">
    <citation type="submission" date="2023-01" db="EMBL/GenBank/DDBJ databases">
        <title>Novel diversity within Roseofilum (Cyanobacteria; Desertifilaceae) from marine benthic mats with descriptions of four novel species.</title>
        <authorList>
            <person name="Wang Y."/>
            <person name="Berthold D.E."/>
            <person name="Hu J."/>
            <person name="Lefler F.W."/>
            <person name="Laughinghouse H.D. IV."/>
        </authorList>
    </citation>
    <scope>NUCLEOTIDE SEQUENCE [LARGE SCALE GENOMIC DNA]</scope>
    <source>
        <strain evidence="3 4">BLCC-M143</strain>
    </source>
</reference>
<dbReference type="InterPro" id="IPR003409">
    <property type="entry name" value="MORN"/>
</dbReference>
<dbReference type="EMBL" id="JAQOSQ010000012">
    <property type="protein sequence ID" value="MDJ1184127.1"/>
    <property type="molecule type" value="Genomic_DNA"/>
</dbReference>
<comment type="caution">
    <text evidence="3">The sequence shown here is derived from an EMBL/GenBank/DDBJ whole genome shotgun (WGS) entry which is preliminary data.</text>
</comment>
<dbReference type="SMART" id="SM00698">
    <property type="entry name" value="MORN"/>
    <property type="match status" value="4"/>
</dbReference>
<organism evidence="3 4">
    <name type="scientific">Roseofilum casamattae BLCC-M143</name>
    <dbReference type="NCBI Taxonomy" id="3022442"/>
    <lineage>
        <taxon>Bacteria</taxon>
        <taxon>Bacillati</taxon>
        <taxon>Cyanobacteriota</taxon>
        <taxon>Cyanophyceae</taxon>
        <taxon>Desertifilales</taxon>
        <taxon>Desertifilaceae</taxon>
        <taxon>Roseofilum</taxon>
        <taxon>Roseofilum casamattae</taxon>
    </lineage>
</organism>
<dbReference type="PANTHER" id="PTHR23084">
    <property type="entry name" value="PHOSPHATIDYLINOSITOL-4-PHOSPHATE 5-KINASE RELATED"/>
    <property type="match status" value="1"/>
</dbReference>
<keyword evidence="1" id="KW-0677">Repeat</keyword>
<dbReference type="Pfam" id="PF02493">
    <property type="entry name" value="MORN"/>
    <property type="match status" value="5"/>
</dbReference>
<dbReference type="RefSeq" id="WP_283758779.1">
    <property type="nucleotide sequence ID" value="NZ_JAQOSQ010000012.1"/>
</dbReference>
<dbReference type="Gene3D" id="2.20.110.10">
    <property type="entry name" value="Histone H3 K4-specific methyltransferase SET7/9 N-terminal domain"/>
    <property type="match status" value="3"/>
</dbReference>
<evidence type="ECO:0000256" key="2">
    <source>
        <dbReference type="SAM" id="MobiDB-lite"/>
    </source>
</evidence>
<evidence type="ECO:0000313" key="3">
    <source>
        <dbReference type="EMBL" id="MDJ1184127.1"/>
    </source>
</evidence>
<proteinExistence type="predicted"/>
<accession>A0ABT7BY49</accession>
<gene>
    <name evidence="3" type="ORF">PMH09_13120</name>
</gene>